<dbReference type="SUPFAM" id="SSF52540">
    <property type="entry name" value="P-loop containing nucleoside triphosphate hydrolases"/>
    <property type="match status" value="1"/>
</dbReference>
<comment type="caution">
    <text evidence="5">The sequence shown here is derived from an EMBL/GenBank/DDBJ whole genome shotgun (WGS) entry which is preliminary data.</text>
</comment>
<name>A0A6L5XXA1_9FIRM</name>
<evidence type="ECO:0000256" key="4">
    <source>
        <dbReference type="NCBIfam" id="TIGR00152"/>
    </source>
</evidence>
<dbReference type="EMBL" id="VUMT01000006">
    <property type="protein sequence ID" value="MSS63372.1"/>
    <property type="molecule type" value="Genomic_DNA"/>
</dbReference>
<dbReference type="PANTHER" id="PTHR10695:SF46">
    <property type="entry name" value="BIFUNCTIONAL COENZYME A SYNTHASE-RELATED"/>
    <property type="match status" value="1"/>
</dbReference>
<keyword evidence="1 3" id="KW-0547">Nucleotide-binding</keyword>
<protein>
    <recommendedName>
        <fullName evidence="3 4">Dephospho-CoA kinase</fullName>
        <ecNumber evidence="3 4">2.7.1.24</ecNumber>
    </recommendedName>
    <alternativeName>
        <fullName evidence="3">Dephosphocoenzyme A kinase</fullName>
    </alternativeName>
</protein>
<dbReference type="Pfam" id="PF01121">
    <property type="entry name" value="CoaE"/>
    <property type="match status" value="1"/>
</dbReference>
<sequence>MRERIGMKQNKMKVIGLAGGVGTGKSTVATLLEKEYAAFVIMADKIGHLAMEPGTDTYEKIVVLFGQEVLNEDKTVDRKKVSDLVFSNPVLLQQLNQIIHPFVEQFIKNEIERIRKAGKYSYFFIESAILIETGYQSVCDEIWVVQTEELIRRKRLKQSRGYSDEKIDEIMAKQMGEKELCSYADKILINNGSIEEIKEQLENLLV</sequence>
<comment type="similarity">
    <text evidence="3">Belongs to the CoaE family.</text>
</comment>
<accession>A0A6L5XXA1</accession>
<dbReference type="InterPro" id="IPR001977">
    <property type="entry name" value="Depp_CoAkinase"/>
</dbReference>
<dbReference type="GO" id="GO:0005737">
    <property type="term" value="C:cytoplasm"/>
    <property type="evidence" value="ECO:0007669"/>
    <property type="project" value="UniProtKB-SubCell"/>
</dbReference>
<reference evidence="5 6" key="1">
    <citation type="submission" date="2019-08" db="EMBL/GenBank/DDBJ databases">
        <title>In-depth cultivation of the pig gut microbiome towards novel bacterial diversity and tailored functional studies.</title>
        <authorList>
            <person name="Wylensek D."/>
            <person name="Hitch T.C.A."/>
            <person name="Clavel T."/>
        </authorList>
    </citation>
    <scope>NUCLEOTIDE SEQUENCE [LARGE SCALE GENOMIC DNA]</scope>
    <source>
        <strain evidence="5 6">WCA-693-APC-MOT-I</strain>
    </source>
</reference>
<dbReference type="Proteomes" id="UP000482209">
    <property type="component" value="Unassembled WGS sequence"/>
</dbReference>
<keyword evidence="3" id="KW-0173">Coenzyme A biosynthesis</keyword>
<dbReference type="PANTHER" id="PTHR10695">
    <property type="entry name" value="DEPHOSPHO-COA KINASE-RELATED"/>
    <property type="match status" value="1"/>
</dbReference>
<dbReference type="AlphaFoldDB" id="A0A6L5XXA1"/>
<feature type="binding site" evidence="3">
    <location>
        <begin position="22"/>
        <end position="27"/>
    </location>
    <ligand>
        <name>ATP</name>
        <dbReference type="ChEBI" id="CHEBI:30616"/>
    </ligand>
</feature>
<dbReference type="CDD" id="cd02022">
    <property type="entry name" value="DPCK"/>
    <property type="match status" value="1"/>
</dbReference>
<dbReference type="EC" id="2.7.1.24" evidence="3 4"/>
<comment type="pathway">
    <text evidence="3">Cofactor biosynthesis; coenzyme A biosynthesis; CoA from (R)-pantothenate: step 5/5.</text>
</comment>
<comment type="catalytic activity">
    <reaction evidence="3">
        <text>3'-dephospho-CoA + ATP = ADP + CoA + H(+)</text>
        <dbReference type="Rhea" id="RHEA:18245"/>
        <dbReference type="ChEBI" id="CHEBI:15378"/>
        <dbReference type="ChEBI" id="CHEBI:30616"/>
        <dbReference type="ChEBI" id="CHEBI:57287"/>
        <dbReference type="ChEBI" id="CHEBI:57328"/>
        <dbReference type="ChEBI" id="CHEBI:456216"/>
        <dbReference type="EC" id="2.7.1.24"/>
    </reaction>
</comment>
<dbReference type="NCBIfam" id="TIGR00152">
    <property type="entry name" value="dephospho-CoA kinase"/>
    <property type="match status" value="1"/>
</dbReference>
<evidence type="ECO:0000313" key="5">
    <source>
        <dbReference type="EMBL" id="MSS63372.1"/>
    </source>
</evidence>
<dbReference type="InterPro" id="IPR027417">
    <property type="entry name" value="P-loop_NTPase"/>
</dbReference>
<proteinExistence type="inferred from homology"/>
<dbReference type="GO" id="GO:0015937">
    <property type="term" value="P:coenzyme A biosynthetic process"/>
    <property type="evidence" value="ECO:0007669"/>
    <property type="project" value="UniProtKB-UniRule"/>
</dbReference>
<gene>
    <name evidence="3" type="primary">coaE</name>
    <name evidence="5" type="ORF">FYJ58_05710</name>
</gene>
<dbReference type="PROSITE" id="PS51219">
    <property type="entry name" value="DPCK"/>
    <property type="match status" value="1"/>
</dbReference>
<evidence type="ECO:0000256" key="1">
    <source>
        <dbReference type="ARBA" id="ARBA00022741"/>
    </source>
</evidence>
<dbReference type="UniPathway" id="UPA00241">
    <property type="reaction ID" value="UER00356"/>
</dbReference>
<evidence type="ECO:0000313" key="6">
    <source>
        <dbReference type="Proteomes" id="UP000482209"/>
    </source>
</evidence>
<keyword evidence="2 3" id="KW-0067">ATP-binding</keyword>
<dbReference type="GO" id="GO:0005524">
    <property type="term" value="F:ATP binding"/>
    <property type="evidence" value="ECO:0007669"/>
    <property type="project" value="UniProtKB-UniRule"/>
</dbReference>
<keyword evidence="3" id="KW-0963">Cytoplasm</keyword>
<keyword evidence="3 5" id="KW-0808">Transferase</keyword>
<keyword evidence="3 5" id="KW-0418">Kinase</keyword>
<comment type="subcellular location">
    <subcellularLocation>
        <location evidence="3">Cytoplasm</location>
    </subcellularLocation>
</comment>
<dbReference type="Gene3D" id="3.40.50.300">
    <property type="entry name" value="P-loop containing nucleotide triphosphate hydrolases"/>
    <property type="match status" value="1"/>
</dbReference>
<dbReference type="HAMAP" id="MF_00376">
    <property type="entry name" value="Dephospho_CoA_kinase"/>
    <property type="match status" value="1"/>
</dbReference>
<comment type="function">
    <text evidence="3">Catalyzes the phosphorylation of the 3'-hydroxyl group of dephosphocoenzyme A to form coenzyme A.</text>
</comment>
<evidence type="ECO:0000256" key="2">
    <source>
        <dbReference type="ARBA" id="ARBA00022840"/>
    </source>
</evidence>
<evidence type="ECO:0000256" key="3">
    <source>
        <dbReference type="HAMAP-Rule" id="MF_00376"/>
    </source>
</evidence>
<keyword evidence="6" id="KW-1185">Reference proteome</keyword>
<organism evidence="5 6">
    <name type="scientific">Velocimicrobium porci</name>
    <dbReference type="NCBI Taxonomy" id="2606634"/>
    <lineage>
        <taxon>Bacteria</taxon>
        <taxon>Bacillati</taxon>
        <taxon>Bacillota</taxon>
        <taxon>Clostridia</taxon>
        <taxon>Lachnospirales</taxon>
        <taxon>Lachnospiraceae</taxon>
        <taxon>Velocimicrobium</taxon>
    </lineage>
</organism>
<dbReference type="GO" id="GO:0004140">
    <property type="term" value="F:dephospho-CoA kinase activity"/>
    <property type="evidence" value="ECO:0007669"/>
    <property type="project" value="UniProtKB-UniRule"/>
</dbReference>